<evidence type="ECO:0000256" key="7">
    <source>
        <dbReference type="ARBA" id="ARBA00023204"/>
    </source>
</evidence>
<dbReference type="NCBIfam" id="TIGR00589">
    <property type="entry name" value="ogt"/>
    <property type="match status" value="1"/>
</dbReference>
<dbReference type="InterPro" id="IPR036217">
    <property type="entry name" value="MethylDNA_cys_MeTrfase_DNAb"/>
</dbReference>
<dbReference type="Gene3D" id="3.30.160.70">
    <property type="entry name" value="Methylated DNA-protein cysteine methyltransferase domain"/>
    <property type="match status" value="1"/>
</dbReference>
<accession>A0A1I2K558</accession>
<dbReference type="CDD" id="cd06445">
    <property type="entry name" value="ATase"/>
    <property type="match status" value="1"/>
</dbReference>
<evidence type="ECO:0000256" key="4">
    <source>
        <dbReference type="ARBA" id="ARBA00022603"/>
    </source>
</evidence>
<protein>
    <recommendedName>
        <fullName evidence="9">Methylated-DNA--protein-cysteine methyltransferase</fullName>
        <ecNumber evidence="9">2.1.1.63</ecNumber>
    </recommendedName>
    <alternativeName>
        <fullName evidence="9">6-O-methylguanine-DNA methyltransferase</fullName>
        <shortName evidence="9">MGMT</shortName>
    </alternativeName>
    <alternativeName>
        <fullName evidence="9">O-6-methylguanine-DNA-alkyltransferase</fullName>
    </alternativeName>
</protein>
<dbReference type="STRING" id="655355.SAMN05216283_1117"/>
<evidence type="ECO:0000256" key="8">
    <source>
        <dbReference type="ARBA" id="ARBA00049348"/>
    </source>
</evidence>
<evidence type="ECO:0000313" key="12">
    <source>
        <dbReference type="Proteomes" id="UP000198964"/>
    </source>
</evidence>
<evidence type="ECO:0000259" key="10">
    <source>
        <dbReference type="Pfam" id="PF01035"/>
    </source>
</evidence>
<comment type="function">
    <text evidence="9">Involved in the cellular defense against the biological effects of O6-methylguanine (O6-MeG) and O4-methylthymine (O4-MeT) in DNA. Repairs the methylated nucleobase in DNA by stoichiometrically transferring the methyl group to a cysteine residue in the enzyme. This is a suicide reaction: the enzyme is irreversibly inactivated.</text>
</comment>
<dbReference type="PANTHER" id="PTHR10815:SF13">
    <property type="entry name" value="METHYLATED-DNA--PROTEIN-CYSTEINE METHYLTRANSFERASE"/>
    <property type="match status" value="1"/>
</dbReference>
<reference evidence="11 12" key="1">
    <citation type="submission" date="2016-10" db="EMBL/GenBank/DDBJ databases">
        <authorList>
            <person name="de Groot N.N."/>
        </authorList>
    </citation>
    <scope>NUCLEOTIDE SEQUENCE [LARGE SCALE GENOMIC DNA]</scope>
    <source>
        <strain evidence="11 12">CGMCC 1.9156</strain>
    </source>
</reference>
<dbReference type="InterPro" id="IPR036631">
    <property type="entry name" value="MGMT_N_sf"/>
</dbReference>
<dbReference type="InterPro" id="IPR001497">
    <property type="entry name" value="MethylDNA_cys_MeTrfase_AS"/>
</dbReference>
<dbReference type="AlphaFoldDB" id="A0A1I2K558"/>
<dbReference type="GO" id="GO:0032259">
    <property type="term" value="P:methylation"/>
    <property type="evidence" value="ECO:0007669"/>
    <property type="project" value="UniProtKB-KW"/>
</dbReference>
<dbReference type="InterPro" id="IPR036388">
    <property type="entry name" value="WH-like_DNA-bd_sf"/>
</dbReference>
<keyword evidence="5 9" id="KW-0808">Transferase</keyword>
<evidence type="ECO:0000313" key="11">
    <source>
        <dbReference type="EMBL" id="SFF62325.1"/>
    </source>
</evidence>
<dbReference type="InterPro" id="IPR014048">
    <property type="entry name" value="MethylDNA_cys_MeTrfase_DNA-bd"/>
</dbReference>
<name>A0A1I2K558_9BACT</name>
<feature type="domain" description="Methylated-DNA-[protein]-cysteine S-methyltransferase DNA binding" evidence="10">
    <location>
        <begin position="80"/>
        <end position="158"/>
    </location>
</feature>
<sequence>MLTQKTRIALMESFTYISPIGLLQFDCSEGYINQIHFVEHETNTEHFDPVLKEQIEEQFDDYFAGRLQQFQLPLRPHGTDFQQKVWKQLKQIDYGTQTSYSELAISLGDKNLVRAVGGANSKNPLPIVIPCHRVVGANNKLVGYAGGLWRKKWLLRHEMEFRSIPGRLF</sequence>
<comment type="subcellular location">
    <subcellularLocation>
        <location evidence="9">Cytoplasm</location>
    </subcellularLocation>
</comment>
<dbReference type="SUPFAM" id="SSF53155">
    <property type="entry name" value="Methylated DNA-protein cysteine methyltransferase domain"/>
    <property type="match status" value="1"/>
</dbReference>
<proteinExistence type="inferred from homology"/>
<dbReference type="PROSITE" id="PS00374">
    <property type="entry name" value="MGMT"/>
    <property type="match status" value="1"/>
</dbReference>
<dbReference type="Proteomes" id="UP000198964">
    <property type="component" value="Unassembled WGS sequence"/>
</dbReference>
<keyword evidence="7 9" id="KW-0234">DNA repair</keyword>
<evidence type="ECO:0000256" key="9">
    <source>
        <dbReference type="HAMAP-Rule" id="MF_00772"/>
    </source>
</evidence>
<dbReference type="GO" id="GO:0006307">
    <property type="term" value="P:DNA alkylation repair"/>
    <property type="evidence" value="ECO:0007669"/>
    <property type="project" value="UniProtKB-UniRule"/>
</dbReference>
<dbReference type="PANTHER" id="PTHR10815">
    <property type="entry name" value="METHYLATED-DNA--PROTEIN-CYSTEINE METHYLTRANSFERASE"/>
    <property type="match status" value="1"/>
</dbReference>
<comment type="catalytic activity">
    <reaction evidence="1 9">
        <text>a 4-O-methyl-thymidine in DNA + L-cysteinyl-[protein] = a thymidine in DNA + S-methyl-L-cysteinyl-[protein]</text>
        <dbReference type="Rhea" id="RHEA:53428"/>
        <dbReference type="Rhea" id="RHEA-COMP:10131"/>
        <dbReference type="Rhea" id="RHEA-COMP:10132"/>
        <dbReference type="Rhea" id="RHEA-COMP:13555"/>
        <dbReference type="Rhea" id="RHEA-COMP:13556"/>
        <dbReference type="ChEBI" id="CHEBI:29950"/>
        <dbReference type="ChEBI" id="CHEBI:82612"/>
        <dbReference type="ChEBI" id="CHEBI:137386"/>
        <dbReference type="ChEBI" id="CHEBI:137387"/>
        <dbReference type="EC" id="2.1.1.63"/>
    </reaction>
</comment>
<evidence type="ECO:0000256" key="5">
    <source>
        <dbReference type="ARBA" id="ARBA00022679"/>
    </source>
</evidence>
<keyword evidence="6 9" id="KW-0227">DNA damage</keyword>
<dbReference type="FunFam" id="1.10.10.10:FF:000214">
    <property type="entry name" value="Methylated-DNA--protein-cysteine methyltransferase"/>
    <property type="match status" value="1"/>
</dbReference>
<dbReference type="HAMAP" id="MF_00772">
    <property type="entry name" value="OGT"/>
    <property type="match status" value="1"/>
</dbReference>
<dbReference type="Pfam" id="PF01035">
    <property type="entry name" value="DNA_binding_1"/>
    <property type="match status" value="1"/>
</dbReference>
<evidence type="ECO:0000256" key="3">
    <source>
        <dbReference type="ARBA" id="ARBA00022490"/>
    </source>
</evidence>
<dbReference type="GO" id="GO:0005737">
    <property type="term" value="C:cytoplasm"/>
    <property type="evidence" value="ECO:0007669"/>
    <property type="project" value="UniProtKB-SubCell"/>
</dbReference>
<comment type="miscellaneous">
    <text evidence="9">This enzyme catalyzes only one turnover and therefore is not strictly catalytic. According to one definition, an enzyme is a biocatalyst that acts repeatedly and over many reaction cycles.</text>
</comment>
<organism evidence="11 12">
    <name type="scientific">Sunxiuqinia elliptica</name>
    <dbReference type="NCBI Taxonomy" id="655355"/>
    <lineage>
        <taxon>Bacteria</taxon>
        <taxon>Pseudomonadati</taxon>
        <taxon>Bacteroidota</taxon>
        <taxon>Bacteroidia</taxon>
        <taxon>Marinilabiliales</taxon>
        <taxon>Prolixibacteraceae</taxon>
        <taxon>Sunxiuqinia</taxon>
    </lineage>
</organism>
<comment type="similarity">
    <text evidence="2 9">Belongs to the MGMT family.</text>
</comment>
<dbReference type="EMBL" id="FONW01000011">
    <property type="protein sequence ID" value="SFF62325.1"/>
    <property type="molecule type" value="Genomic_DNA"/>
</dbReference>
<evidence type="ECO:0000256" key="6">
    <source>
        <dbReference type="ARBA" id="ARBA00022763"/>
    </source>
</evidence>
<dbReference type="RefSeq" id="WP_212733542.1">
    <property type="nucleotide sequence ID" value="NZ_FONW01000011.1"/>
</dbReference>
<dbReference type="SUPFAM" id="SSF46767">
    <property type="entry name" value="Methylated DNA-protein cysteine methyltransferase, C-terminal domain"/>
    <property type="match status" value="1"/>
</dbReference>
<dbReference type="GO" id="GO:0003908">
    <property type="term" value="F:methylated-DNA-[protein]-cysteine S-methyltransferase activity"/>
    <property type="evidence" value="ECO:0007669"/>
    <property type="project" value="UniProtKB-UniRule"/>
</dbReference>
<keyword evidence="12" id="KW-1185">Reference proteome</keyword>
<dbReference type="Gene3D" id="1.10.10.10">
    <property type="entry name" value="Winged helix-like DNA-binding domain superfamily/Winged helix DNA-binding domain"/>
    <property type="match status" value="1"/>
</dbReference>
<dbReference type="EC" id="2.1.1.63" evidence="9"/>
<comment type="catalytic activity">
    <reaction evidence="8 9">
        <text>a 6-O-methyl-2'-deoxyguanosine in DNA + L-cysteinyl-[protein] = S-methyl-L-cysteinyl-[protein] + a 2'-deoxyguanosine in DNA</text>
        <dbReference type="Rhea" id="RHEA:24000"/>
        <dbReference type="Rhea" id="RHEA-COMP:10131"/>
        <dbReference type="Rhea" id="RHEA-COMP:10132"/>
        <dbReference type="Rhea" id="RHEA-COMP:11367"/>
        <dbReference type="Rhea" id="RHEA-COMP:11368"/>
        <dbReference type="ChEBI" id="CHEBI:29950"/>
        <dbReference type="ChEBI" id="CHEBI:82612"/>
        <dbReference type="ChEBI" id="CHEBI:85445"/>
        <dbReference type="ChEBI" id="CHEBI:85448"/>
        <dbReference type="EC" id="2.1.1.63"/>
    </reaction>
</comment>
<evidence type="ECO:0000256" key="2">
    <source>
        <dbReference type="ARBA" id="ARBA00008711"/>
    </source>
</evidence>
<evidence type="ECO:0000256" key="1">
    <source>
        <dbReference type="ARBA" id="ARBA00001286"/>
    </source>
</evidence>
<gene>
    <name evidence="11" type="ORF">SAMN05216283_1117</name>
</gene>
<keyword evidence="4 9" id="KW-0489">Methyltransferase</keyword>
<dbReference type="InterPro" id="IPR023546">
    <property type="entry name" value="MGMT"/>
</dbReference>
<keyword evidence="3 9" id="KW-0963">Cytoplasm</keyword>
<feature type="active site" description="Nucleophile; methyl group acceptor" evidence="9">
    <location>
        <position position="131"/>
    </location>
</feature>